<accession>A0A167GF66</accession>
<organism evidence="1 2">
    <name type="scientific">Paenibacillus crassostreae</name>
    <dbReference type="NCBI Taxonomy" id="1763538"/>
    <lineage>
        <taxon>Bacteria</taxon>
        <taxon>Bacillati</taxon>
        <taxon>Bacillota</taxon>
        <taxon>Bacilli</taxon>
        <taxon>Bacillales</taxon>
        <taxon>Paenibacillaceae</taxon>
        <taxon>Paenibacillus</taxon>
    </lineage>
</organism>
<evidence type="ECO:0000313" key="2">
    <source>
        <dbReference type="Proteomes" id="UP000077134"/>
    </source>
</evidence>
<protein>
    <recommendedName>
        <fullName evidence="3">DNA-binding protein</fullName>
    </recommendedName>
</protein>
<keyword evidence="2" id="KW-1185">Reference proteome</keyword>
<dbReference type="AlphaFoldDB" id="A0A167GF66"/>
<evidence type="ECO:0008006" key="3">
    <source>
        <dbReference type="Google" id="ProtNLM"/>
    </source>
</evidence>
<name>A0A167GF66_9BACL</name>
<sequence>MNSTTCIRTEIEYYMNNNRMTLQGLSEEAGMNKGILSAIINRSPPKSIAVSHLDRITAAMKLPEGALYDLYVDECFVTNNPNWRRLRPFILRCAAIGNYDCIEEVLERLADDLSYLPGIFMTAELLYQEGRNQAATMLYKCVAVGEKYQHSERLAMCQYRLFSLSIGQDQSVNFRATVQFEPYVDRLPEDIQLDALRELVNLYFTMEEMDKVIEISEKMVFRADCQHAVEMRKVVRTKRKIRYPVLAYRAYGYLMWAAAYSRKGNYEAGYKYTLLYTEMDWSEEREEDVHTHIAKFQKWGEANKCAFRLRLGEWAVLPDYVAYMSENEEEVLSGLLMMTESANKYDIDVDQVLNQFEDQITSFSESKWSSGYTEQFSPNRSLKFLTELGVYYLRRQRFDMGFKWILHSLQTSIRINSKSGFISCVRVFEEFRYVASPEFQLEYTRIVKEMRK</sequence>
<proteinExistence type="predicted"/>
<dbReference type="EMBL" id="LSFN01000004">
    <property type="protein sequence ID" value="OAB77518.1"/>
    <property type="molecule type" value="Genomic_DNA"/>
</dbReference>
<comment type="caution">
    <text evidence="1">The sequence shown here is derived from an EMBL/GenBank/DDBJ whole genome shotgun (WGS) entry which is preliminary data.</text>
</comment>
<dbReference type="Proteomes" id="UP000077134">
    <property type="component" value="Unassembled WGS sequence"/>
</dbReference>
<gene>
    <name evidence="1" type="ORF">PNBC_01615</name>
</gene>
<reference evidence="1 2" key="1">
    <citation type="submission" date="2016-02" db="EMBL/GenBank/DDBJ databases">
        <title>Paenibacillus sp. LPB0068, isolated from Crassostrea gigas.</title>
        <authorList>
            <person name="Shin S.-K."/>
            <person name="Yi H."/>
        </authorList>
    </citation>
    <scope>NUCLEOTIDE SEQUENCE [LARGE SCALE GENOMIC DNA]</scope>
    <source>
        <strain evidence="1 2">LPB0068</strain>
    </source>
</reference>
<dbReference type="STRING" id="1763538.LPB68_10625"/>
<evidence type="ECO:0000313" key="1">
    <source>
        <dbReference type="EMBL" id="OAB77518.1"/>
    </source>
</evidence>